<feature type="domain" description="DZIP3-like HEPN" evidence="1">
    <location>
        <begin position="333"/>
        <end position="450"/>
    </location>
</feature>
<dbReference type="EMBL" id="JAEAOA010002024">
    <property type="protein sequence ID" value="KAK3602248.1"/>
    <property type="molecule type" value="Genomic_DNA"/>
</dbReference>
<evidence type="ECO:0000313" key="2">
    <source>
        <dbReference type="EMBL" id="KAK3602248.1"/>
    </source>
</evidence>
<organism evidence="2 3">
    <name type="scientific">Potamilus streckersoni</name>
    <dbReference type="NCBI Taxonomy" id="2493646"/>
    <lineage>
        <taxon>Eukaryota</taxon>
        <taxon>Metazoa</taxon>
        <taxon>Spiralia</taxon>
        <taxon>Lophotrochozoa</taxon>
        <taxon>Mollusca</taxon>
        <taxon>Bivalvia</taxon>
        <taxon>Autobranchia</taxon>
        <taxon>Heteroconchia</taxon>
        <taxon>Palaeoheterodonta</taxon>
        <taxon>Unionida</taxon>
        <taxon>Unionoidea</taxon>
        <taxon>Unionidae</taxon>
        <taxon>Ambleminae</taxon>
        <taxon>Lampsilini</taxon>
        <taxon>Potamilus</taxon>
    </lineage>
</organism>
<dbReference type="Proteomes" id="UP001195483">
    <property type="component" value="Unassembled WGS sequence"/>
</dbReference>
<reference evidence="2" key="3">
    <citation type="submission" date="2023-05" db="EMBL/GenBank/DDBJ databases">
        <authorList>
            <person name="Smith C.H."/>
        </authorList>
    </citation>
    <scope>NUCLEOTIDE SEQUENCE</scope>
    <source>
        <strain evidence="2">CHS0354</strain>
        <tissue evidence="2">Mantle</tissue>
    </source>
</reference>
<comment type="caution">
    <text evidence="2">The sequence shown here is derived from an EMBL/GenBank/DDBJ whole genome shotgun (WGS) entry which is preliminary data.</text>
</comment>
<evidence type="ECO:0000313" key="3">
    <source>
        <dbReference type="Proteomes" id="UP001195483"/>
    </source>
</evidence>
<reference evidence="2" key="1">
    <citation type="journal article" date="2021" name="Genome Biol. Evol.">
        <title>A High-Quality Reference Genome for a Parasitic Bivalve with Doubly Uniparental Inheritance (Bivalvia: Unionida).</title>
        <authorList>
            <person name="Smith C.H."/>
        </authorList>
    </citation>
    <scope>NUCLEOTIDE SEQUENCE</scope>
    <source>
        <strain evidence="2">CHS0354</strain>
    </source>
</reference>
<dbReference type="AlphaFoldDB" id="A0AAE0W4Y2"/>
<reference evidence="2" key="2">
    <citation type="journal article" date="2021" name="Genome Biol. Evol.">
        <title>Developing a high-quality reference genome for a parasitic bivalve with doubly uniparental inheritance (Bivalvia: Unionida).</title>
        <authorList>
            <person name="Smith C.H."/>
        </authorList>
    </citation>
    <scope>NUCLEOTIDE SEQUENCE</scope>
    <source>
        <strain evidence="2">CHS0354</strain>
        <tissue evidence="2">Mantle</tissue>
    </source>
</reference>
<name>A0AAE0W4Y2_9BIVA</name>
<dbReference type="Pfam" id="PF18738">
    <property type="entry name" value="HEPN_DZIP3"/>
    <property type="match status" value="1"/>
</dbReference>
<keyword evidence="3" id="KW-1185">Reference proteome</keyword>
<dbReference type="InterPro" id="IPR041249">
    <property type="entry name" value="HEPN_DZIP3"/>
</dbReference>
<sequence length="476" mass="54985">MCYTATFIQQNDIDILRDNILLDPIWLIDALKSLINAQPNLPENPADSTVSQKWTDFKEKGILHLELVDTIWTKEKHPELHANKEHILLIMEQLNIIAKPRVFSEIGEKVENYFLTPCMLRQESPREVIFPEQDPRMVSAPVLCFVFTGKFLPPPIFHRLLAACVAHWPVSKKKESVENLIFCGCCVFDLDLFHRLTLHCRNHIVYARITRMVVDEANTPDAKLCTRVRRFIALNLSKITSYLGQNLHYKLCFSFSSLEDVFEDDLFDFSLCQVWFAEEDPDATITHEHMNYARLSIALVTVCGNAMREILLSYVPAPHTSIYQAILANKTNLTTKTQTKRGQWQNALLSYDQCQVVFPDPWGRYVAAVDQFDITLLYTLIRTISTVPPPMIDWGFDPPFEPRDTSLAASVERIRLYRNHISGHSPHGKISQEDFEDYWHKIEAVIHDIEHVIGVKVFSVELDKQRRRVISIYEAC</sequence>
<proteinExistence type="predicted"/>
<accession>A0AAE0W4Y2</accession>
<protein>
    <recommendedName>
        <fullName evidence="1">DZIP3-like HEPN domain-containing protein</fullName>
    </recommendedName>
</protein>
<gene>
    <name evidence="2" type="ORF">CHS0354_034484</name>
</gene>
<evidence type="ECO:0000259" key="1">
    <source>
        <dbReference type="Pfam" id="PF18738"/>
    </source>
</evidence>